<dbReference type="SUPFAM" id="SSF56529">
    <property type="entry name" value="FAH"/>
    <property type="match status" value="1"/>
</dbReference>
<name>A0A1U9MJW0_9HYPH</name>
<evidence type="ECO:0000313" key="1">
    <source>
        <dbReference type="EMBL" id="AQT48136.1"/>
    </source>
</evidence>
<gene>
    <name evidence="1" type="ORF">BBC0122_020430</name>
</gene>
<protein>
    <submittedName>
        <fullName evidence="1">2-keto-4-pentenoate hydratase</fullName>
        <ecNumber evidence="1">4.2.1.80</ecNumber>
    </submittedName>
</protein>
<dbReference type="Gene3D" id="3.90.850.10">
    <property type="entry name" value="Fumarylacetoacetase-like, C-terminal domain"/>
    <property type="match status" value="1"/>
</dbReference>
<dbReference type="Proteomes" id="UP000189632">
    <property type="component" value="Chromosome"/>
</dbReference>
<dbReference type="GO" id="GO:0005737">
    <property type="term" value="C:cytoplasm"/>
    <property type="evidence" value="ECO:0007669"/>
    <property type="project" value="TreeGrafter"/>
</dbReference>
<dbReference type="PANTHER" id="PTHR30143:SF0">
    <property type="entry name" value="2-KETO-4-PENTENOATE HYDRATASE"/>
    <property type="match status" value="1"/>
</dbReference>
<dbReference type="EC" id="4.2.1.80" evidence="1"/>
<dbReference type="KEGG" id="bapi:BBC0122_020430"/>
<dbReference type="InterPro" id="IPR036663">
    <property type="entry name" value="Fumarylacetoacetase_C_sf"/>
</dbReference>
<dbReference type="RefSeq" id="WP_077993670.1">
    <property type="nucleotide sequence ID" value="NZ_CP015625.1"/>
</dbReference>
<dbReference type="EMBL" id="CP015625">
    <property type="protein sequence ID" value="AQT48136.1"/>
    <property type="molecule type" value="Genomic_DNA"/>
</dbReference>
<dbReference type="OrthoDB" id="9792137at2"/>
<dbReference type="PANTHER" id="PTHR30143">
    <property type="entry name" value="ACID HYDRATASE"/>
    <property type="match status" value="1"/>
</dbReference>
<sequence>MNIDIENIADRIIHARDTFTPLERLVEANEAPTIHDAMSIQHEIVRRRVLAGDKVVGFKLGNIAKAMQNKFGVGQPDFGPLLHSYFKPENLPLYADQFIQPYAELEPAFVLKKDLGGKYVTVADVISATDYVLPAIEIIDSRIKDWKIDIFETLADGGSVGAIILSAQPRTLDQLNLADTRGEIYFDDDLVEQGNTAAVYGNPVAAIMWLCHRVAEYGITFKKGDVILPGSCLAAVALEPKKKVTGRFKGWGEISFRYEPARK</sequence>
<dbReference type="InterPro" id="IPR050772">
    <property type="entry name" value="Hydratase-Decarb/MhpD_sf"/>
</dbReference>
<organism evidence="1 2">
    <name type="scientific">Bartonella choladocola</name>
    <dbReference type="NCBI Taxonomy" id="2750995"/>
    <lineage>
        <taxon>Bacteria</taxon>
        <taxon>Pseudomonadati</taxon>
        <taxon>Pseudomonadota</taxon>
        <taxon>Alphaproteobacteria</taxon>
        <taxon>Hyphomicrobiales</taxon>
        <taxon>Bartonellaceae</taxon>
        <taxon>Bartonella</taxon>
    </lineage>
</organism>
<keyword evidence="2" id="KW-1185">Reference proteome</keyword>
<dbReference type="GO" id="GO:0008684">
    <property type="term" value="F:2-oxopent-4-enoate hydratase activity"/>
    <property type="evidence" value="ECO:0007669"/>
    <property type="project" value="UniProtKB-EC"/>
</dbReference>
<keyword evidence="1" id="KW-0456">Lyase</keyword>
<proteinExistence type="predicted"/>
<accession>A0A1U9MJW0</accession>
<evidence type="ECO:0000313" key="2">
    <source>
        <dbReference type="Proteomes" id="UP000189632"/>
    </source>
</evidence>
<dbReference type="AlphaFoldDB" id="A0A1U9MJW0"/>
<reference evidence="1 2" key="1">
    <citation type="submission" date="2016-11" db="EMBL/GenBank/DDBJ databases">
        <title>Comparative genomics of Bartonella apis.</title>
        <authorList>
            <person name="Engel P."/>
        </authorList>
    </citation>
    <scope>NUCLEOTIDE SEQUENCE [LARGE SCALE GENOMIC DNA]</scope>
    <source>
        <strain evidence="1 2">BBC0122</strain>
    </source>
</reference>